<proteinExistence type="predicted"/>
<gene>
    <name evidence="3" type="primary">LOC107829545</name>
</gene>
<organism evidence="2 3">
    <name type="scientific">Nicotiana tabacum</name>
    <name type="common">Common tobacco</name>
    <dbReference type="NCBI Taxonomy" id="4097"/>
    <lineage>
        <taxon>Eukaryota</taxon>
        <taxon>Viridiplantae</taxon>
        <taxon>Streptophyta</taxon>
        <taxon>Embryophyta</taxon>
        <taxon>Tracheophyta</taxon>
        <taxon>Spermatophyta</taxon>
        <taxon>Magnoliopsida</taxon>
        <taxon>eudicotyledons</taxon>
        <taxon>Gunneridae</taxon>
        <taxon>Pentapetalae</taxon>
        <taxon>asterids</taxon>
        <taxon>lamiids</taxon>
        <taxon>Solanales</taxon>
        <taxon>Solanaceae</taxon>
        <taxon>Nicotianoideae</taxon>
        <taxon>Nicotianeae</taxon>
        <taxon>Nicotiana</taxon>
    </lineage>
</organism>
<dbReference type="OMA" id="EENEYPM"/>
<dbReference type="PANTHER" id="PTHR33499:SF27">
    <property type="entry name" value="TRANSPOSASE TNP1_EN_SPM-LIKE DOMAIN-CONTAINING PROTEIN"/>
    <property type="match status" value="1"/>
</dbReference>
<dbReference type="PANTHER" id="PTHR33499">
    <property type="entry name" value="OS12G0282400 PROTEIN-RELATED"/>
    <property type="match status" value="1"/>
</dbReference>
<accession>A0A1S4DGU4</accession>
<dbReference type="KEGG" id="nta:107829545"/>
<dbReference type="Pfam" id="PF03004">
    <property type="entry name" value="Transposase_24"/>
    <property type="match status" value="1"/>
</dbReference>
<dbReference type="RefSeq" id="XP_016512479.1">
    <property type="nucleotide sequence ID" value="XM_016656993.1"/>
</dbReference>
<dbReference type="OrthoDB" id="1292058at2759"/>
<protein>
    <submittedName>
        <fullName evidence="3">Uncharacterized protein LOC107829545</fullName>
    </submittedName>
</protein>
<dbReference type="Proteomes" id="UP000790787">
    <property type="component" value="Chromosome 14"/>
</dbReference>
<evidence type="ECO:0000313" key="2">
    <source>
        <dbReference type="Proteomes" id="UP000790787"/>
    </source>
</evidence>
<reference evidence="2" key="1">
    <citation type="journal article" date="2014" name="Nat. Commun.">
        <title>The tobacco genome sequence and its comparison with those of tomato and potato.</title>
        <authorList>
            <person name="Sierro N."/>
            <person name="Battey J.N."/>
            <person name="Ouadi S."/>
            <person name="Bakaher N."/>
            <person name="Bovet L."/>
            <person name="Willig A."/>
            <person name="Goepfert S."/>
            <person name="Peitsch M.C."/>
            <person name="Ivanov N.V."/>
        </authorList>
    </citation>
    <scope>NUCLEOTIDE SEQUENCE [LARGE SCALE GENOMIC DNA]</scope>
</reference>
<evidence type="ECO:0000313" key="3">
    <source>
        <dbReference type="RefSeq" id="XP_016512479.1"/>
    </source>
</evidence>
<feature type="region of interest" description="Disordered" evidence="1">
    <location>
        <begin position="179"/>
        <end position="199"/>
    </location>
</feature>
<dbReference type="GeneID" id="107829545"/>
<sequence>MWIVWVTTSCNKSKKGRGKYKSLQVDMKTKHGSKIPIVIPDDIMRAVGPGSRDIVNYCGLIMRSTISFRDGNWQAIIAKHGEAMWLKVKDKFEASGMRQHVLQALVIDTMQRLFRAWKTRLHADYSLYDTDEERLSHRPDDITPEDWVFLVEHFGSPAFKAVSERNKLNRGKQITKHSCGSKSFAEVEESTRNPDNRTKAAPDRVWELQNTRKNDQGELVWSDPKSQQIHGQLQEIMVQQQFEENEYPMSADEILTTVFVNELAMFVEKDTERGLQKRAV</sequence>
<reference evidence="3" key="2">
    <citation type="submission" date="2025-08" db="UniProtKB">
        <authorList>
            <consortium name="RefSeq"/>
        </authorList>
    </citation>
    <scope>IDENTIFICATION</scope>
    <source>
        <tissue evidence="3">Leaf</tissue>
    </source>
</reference>
<keyword evidence="2" id="KW-1185">Reference proteome</keyword>
<dbReference type="RefSeq" id="XP_016512479.1">
    <property type="nucleotide sequence ID" value="XM_016656993.2"/>
</dbReference>
<evidence type="ECO:0000256" key="1">
    <source>
        <dbReference type="SAM" id="MobiDB-lite"/>
    </source>
</evidence>
<dbReference type="AlphaFoldDB" id="A0A1S4DGU4"/>
<dbReference type="InterPro" id="IPR004252">
    <property type="entry name" value="Probable_transposase_24"/>
</dbReference>
<feature type="compositionally biased region" description="Basic and acidic residues" evidence="1">
    <location>
        <begin position="189"/>
        <end position="199"/>
    </location>
</feature>
<name>A0A1S4DGU4_TOBAC</name>
<dbReference type="PaxDb" id="4097-A0A1S4DGU4"/>